<dbReference type="PROSITE" id="PS00463">
    <property type="entry name" value="ZN2_CY6_FUNGAL_1"/>
    <property type="match status" value="1"/>
</dbReference>
<proteinExistence type="predicted"/>
<dbReference type="SMART" id="SM00066">
    <property type="entry name" value="GAL4"/>
    <property type="match status" value="1"/>
</dbReference>
<organism evidence="8 9">
    <name type="scientific">Hapsidospora chrysogenum (strain ATCC 11550 / CBS 779.69 / DSM 880 / IAM 14645 / JCM 23072 / IMI 49137)</name>
    <name type="common">Acremonium chrysogenum</name>
    <dbReference type="NCBI Taxonomy" id="857340"/>
    <lineage>
        <taxon>Eukaryota</taxon>
        <taxon>Fungi</taxon>
        <taxon>Dikarya</taxon>
        <taxon>Ascomycota</taxon>
        <taxon>Pezizomycotina</taxon>
        <taxon>Sordariomycetes</taxon>
        <taxon>Hypocreomycetidae</taxon>
        <taxon>Hypocreales</taxon>
        <taxon>Bionectriaceae</taxon>
        <taxon>Hapsidospora</taxon>
    </lineage>
</organism>
<evidence type="ECO:0000259" key="7">
    <source>
        <dbReference type="PROSITE" id="PS00463"/>
    </source>
</evidence>
<dbReference type="PANTHER" id="PTHR47338:SF16">
    <property type="entry name" value="TRANSCRIPTION FACTOR, PUTATIVE (AFU_ORTHOLOGUE AFUA_2G09360)-RELATED"/>
    <property type="match status" value="1"/>
</dbReference>
<dbReference type="OrthoDB" id="1924787at2759"/>
<evidence type="ECO:0000313" key="8">
    <source>
        <dbReference type="EMBL" id="KFH42112.1"/>
    </source>
</evidence>
<protein>
    <submittedName>
        <fullName evidence="8">Putative transcriptional regulatory protein-like protein</fullName>
    </submittedName>
</protein>
<reference evidence="9" key="1">
    <citation type="journal article" date="2014" name="Genome Announc.">
        <title>Genome sequence and annotation of Acremonium chrysogenum, producer of the beta-lactam antibiotic cephalosporin C.</title>
        <authorList>
            <person name="Terfehr D."/>
            <person name="Dahlmann T.A."/>
            <person name="Specht T."/>
            <person name="Zadra I."/>
            <person name="Kuernsteiner H."/>
            <person name="Kueck U."/>
        </authorList>
    </citation>
    <scope>NUCLEOTIDE SEQUENCE [LARGE SCALE GENOMIC DNA]</scope>
    <source>
        <strain evidence="9">ATCC 11550 / CBS 779.69 / DSM 880 / IAM 14645 / JCM 23072 / IMI 49137</strain>
    </source>
</reference>
<keyword evidence="5" id="KW-0539">Nucleus</keyword>
<evidence type="ECO:0000256" key="5">
    <source>
        <dbReference type="ARBA" id="ARBA00023242"/>
    </source>
</evidence>
<comment type="caution">
    <text evidence="8">The sequence shown here is derived from an EMBL/GenBank/DDBJ whole genome shotgun (WGS) entry which is preliminary data.</text>
</comment>
<dbReference type="PANTHER" id="PTHR47338">
    <property type="entry name" value="ZN(II)2CYS6 TRANSCRIPTION FACTOR (EUROFUNG)-RELATED"/>
    <property type="match status" value="1"/>
</dbReference>
<keyword evidence="2" id="KW-0479">Metal-binding</keyword>
<feature type="region of interest" description="Disordered" evidence="6">
    <location>
        <begin position="54"/>
        <end position="74"/>
    </location>
</feature>
<keyword evidence="4" id="KW-0804">Transcription</keyword>
<gene>
    <name evidence="8" type="ORF">ACRE_071570</name>
</gene>
<dbReference type="SMART" id="SM00906">
    <property type="entry name" value="Fungal_trans"/>
    <property type="match status" value="1"/>
</dbReference>
<evidence type="ECO:0000313" key="9">
    <source>
        <dbReference type="Proteomes" id="UP000029964"/>
    </source>
</evidence>
<evidence type="ECO:0000256" key="3">
    <source>
        <dbReference type="ARBA" id="ARBA00023015"/>
    </source>
</evidence>
<feature type="domain" description="Zn(2)-C6 fungal-type" evidence="7">
    <location>
        <begin position="6"/>
        <end position="36"/>
    </location>
</feature>
<dbReference type="EMBL" id="JPKY01000104">
    <property type="protein sequence ID" value="KFH42112.1"/>
    <property type="molecule type" value="Genomic_DNA"/>
</dbReference>
<accession>A0A086SYD0</accession>
<keyword evidence="9" id="KW-1185">Reference proteome</keyword>
<feature type="compositionally biased region" description="Low complexity" evidence="6">
    <location>
        <begin position="64"/>
        <end position="74"/>
    </location>
</feature>
<keyword evidence="3" id="KW-0805">Transcription regulation</keyword>
<dbReference type="InterPro" id="IPR007219">
    <property type="entry name" value="XnlR_reg_dom"/>
</dbReference>
<evidence type="ECO:0000256" key="1">
    <source>
        <dbReference type="ARBA" id="ARBA00004123"/>
    </source>
</evidence>
<name>A0A086SYD0_HAPC1</name>
<dbReference type="Proteomes" id="UP000029964">
    <property type="component" value="Unassembled WGS sequence"/>
</dbReference>
<evidence type="ECO:0000256" key="4">
    <source>
        <dbReference type="ARBA" id="ARBA00023163"/>
    </source>
</evidence>
<dbReference type="HOGENOM" id="CLU_026304_1_0_1"/>
<dbReference type="CDD" id="cd12148">
    <property type="entry name" value="fungal_TF_MHR"/>
    <property type="match status" value="1"/>
</dbReference>
<dbReference type="Pfam" id="PF04082">
    <property type="entry name" value="Fungal_trans"/>
    <property type="match status" value="1"/>
</dbReference>
<sequence length="567" mass="63300">MRRPKACAACRARRRKCVVQPGHDRCDYCALHAIDCVHELPRGGWYEKRAILKEQNGSPSKTQGSDSGARSSGADEAIISPSASTSSVDHQSGSPVLLPDMALRLELVDAYFDYVHDQFHSIFHRPTFVEDAAQDLVPESLLFGILAMGARFSTNPALSSIEPRERGRRYFEEAERRLNLRDISLRTVQLSILLGAYATGDGDTEAENLCYSLACRTAQLIGLPHRPAPTALEREIDIRVWWSLCMIDVWSSTAVKLPRLLPPDGDGAPLPMDDLPFLYLPRVDSGNSPSTPGSVFERRSPLIGQMVLLNRILLEVNDFNKRCVAEPPPSAAELETGVQTLVGRMDAWLAALPADVRDTDDNLLWFNSHGLGRIYAAVYLGYYHFGQLLYYQFLHSGGTDSGEVTPAVAEAGSVSLSPAVSPALARVYSDRCKYHSARLCDMIYRAVYTPGSDVRYHMVAHVLVIASTVQIHTLLFSDDENQIAEARGRLEKNFEIILLLRDYWPALDRIMARLRLFHETCQVNMGSSFVLDRWMLQFLVAFGGPMDEKPARPQRELDAFYRLDGII</sequence>
<dbReference type="GO" id="GO:0005634">
    <property type="term" value="C:nucleus"/>
    <property type="evidence" value="ECO:0007669"/>
    <property type="project" value="UniProtKB-SubCell"/>
</dbReference>
<dbReference type="InterPro" id="IPR001138">
    <property type="entry name" value="Zn2Cys6_DnaBD"/>
</dbReference>
<evidence type="ECO:0000256" key="6">
    <source>
        <dbReference type="SAM" id="MobiDB-lite"/>
    </source>
</evidence>
<dbReference type="InterPro" id="IPR050815">
    <property type="entry name" value="TF_fung"/>
</dbReference>
<evidence type="ECO:0000256" key="2">
    <source>
        <dbReference type="ARBA" id="ARBA00022723"/>
    </source>
</evidence>
<dbReference type="GO" id="GO:0006351">
    <property type="term" value="P:DNA-templated transcription"/>
    <property type="evidence" value="ECO:0007669"/>
    <property type="project" value="InterPro"/>
</dbReference>
<dbReference type="AlphaFoldDB" id="A0A086SYD0"/>
<dbReference type="GO" id="GO:0008270">
    <property type="term" value="F:zinc ion binding"/>
    <property type="evidence" value="ECO:0007669"/>
    <property type="project" value="InterPro"/>
</dbReference>
<comment type="subcellular location">
    <subcellularLocation>
        <location evidence="1">Nucleus</location>
    </subcellularLocation>
</comment>
<dbReference type="InterPro" id="IPR036864">
    <property type="entry name" value="Zn2-C6_fun-type_DNA-bd_sf"/>
</dbReference>
<dbReference type="SUPFAM" id="SSF57701">
    <property type="entry name" value="Zn2/Cys6 DNA-binding domain"/>
    <property type="match status" value="1"/>
</dbReference>
<dbReference type="GO" id="GO:0003677">
    <property type="term" value="F:DNA binding"/>
    <property type="evidence" value="ECO:0007669"/>
    <property type="project" value="InterPro"/>
</dbReference>
<dbReference type="GO" id="GO:0000981">
    <property type="term" value="F:DNA-binding transcription factor activity, RNA polymerase II-specific"/>
    <property type="evidence" value="ECO:0007669"/>
    <property type="project" value="InterPro"/>
</dbReference>